<gene>
    <name evidence="1" type="ORF">HZS54_02165</name>
</gene>
<keyword evidence="2" id="KW-1185">Reference proteome</keyword>
<dbReference type="AlphaFoldDB" id="A0A7D5STK8"/>
<dbReference type="KEGG" id="hpel:HZS54_02165"/>
<accession>A0A7D5STK8</accession>
<dbReference type="InterPro" id="IPR046243">
    <property type="entry name" value="DUF6276"/>
</dbReference>
<evidence type="ECO:0000313" key="2">
    <source>
        <dbReference type="Proteomes" id="UP000509346"/>
    </source>
</evidence>
<name>A0A7D5STK8_9EURY</name>
<protein>
    <submittedName>
        <fullName evidence="1">Uncharacterized protein</fullName>
    </submittedName>
</protein>
<organism evidence="1 2">
    <name type="scientific">Halosimplex pelagicum</name>
    <dbReference type="NCBI Taxonomy" id="869886"/>
    <lineage>
        <taxon>Archaea</taxon>
        <taxon>Methanobacteriati</taxon>
        <taxon>Methanobacteriota</taxon>
        <taxon>Stenosarchaea group</taxon>
        <taxon>Halobacteria</taxon>
        <taxon>Halobacteriales</taxon>
        <taxon>Haloarculaceae</taxon>
        <taxon>Halosimplex</taxon>
    </lineage>
</organism>
<evidence type="ECO:0000313" key="1">
    <source>
        <dbReference type="EMBL" id="QLH80507.1"/>
    </source>
</evidence>
<dbReference type="GeneID" id="56081356"/>
<dbReference type="EMBL" id="CP058909">
    <property type="protein sequence ID" value="QLH80507.1"/>
    <property type="molecule type" value="Genomic_DNA"/>
</dbReference>
<proteinExistence type="predicted"/>
<dbReference type="Pfam" id="PF19792">
    <property type="entry name" value="DUF6276"/>
    <property type="match status" value="1"/>
</dbReference>
<dbReference type="OrthoDB" id="212944at2157"/>
<reference evidence="1 2" key="1">
    <citation type="submission" date="2020-07" db="EMBL/GenBank/DDBJ databases">
        <title>Halosimplex litoreum sp. nov. and Halosimplex rubrum sp. nov., isolated from different salt environments.</title>
        <authorList>
            <person name="Cui H."/>
        </authorList>
    </citation>
    <scope>NUCLEOTIDE SEQUENCE [LARGE SCALE GENOMIC DNA]</scope>
    <source>
        <strain evidence="1 2">R2</strain>
    </source>
</reference>
<dbReference type="RefSeq" id="WP_179920335.1">
    <property type="nucleotide sequence ID" value="NZ_CP058909.1"/>
</dbReference>
<sequence length="130" mass="13755">MTCPDCGAPTLAFAVPEQYRDALPGESDGAEICTRCLVLRPVADPPAEIPDFTAVGDAVPSNGEAAVPFVLMVGLLPSLATNRAEISELLASVERAGTDPLLALDRLADDPSVDAEADLRTRRRQLEQLL</sequence>
<dbReference type="Proteomes" id="UP000509346">
    <property type="component" value="Chromosome"/>
</dbReference>